<evidence type="ECO:0000256" key="1">
    <source>
        <dbReference type="SAM" id="MobiDB-lite"/>
    </source>
</evidence>
<dbReference type="EMBL" id="IACK01067640">
    <property type="protein sequence ID" value="LAA78105.1"/>
    <property type="molecule type" value="Transcribed_RNA"/>
</dbReference>
<name>A0A2D4I1J6_MICLE</name>
<accession>A0A2D4I1J6</accession>
<organism evidence="2">
    <name type="scientific">Micrurus lemniscatus lemniscatus</name>
    <dbReference type="NCBI Taxonomy" id="129467"/>
    <lineage>
        <taxon>Eukaryota</taxon>
        <taxon>Metazoa</taxon>
        <taxon>Chordata</taxon>
        <taxon>Craniata</taxon>
        <taxon>Vertebrata</taxon>
        <taxon>Euteleostomi</taxon>
        <taxon>Lepidosauria</taxon>
        <taxon>Squamata</taxon>
        <taxon>Bifurcata</taxon>
        <taxon>Unidentata</taxon>
        <taxon>Episquamata</taxon>
        <taxon>Toxicofera</taxon>
        <taxon>Serpentes</taxon>
        <taxon>Colubroidea</taxon>
        <taxon>Elapidae</taxon>
        <taxon>Elapinae</taxon>
        <taxon>Micrurus</taxon>
    </lineage>
</organism>
<evidence type="ECO:0000313" key="2">
    <source>
        <dbReference type="EMBL" id="LAA78105.1"/>
    </source>
</evidence>
<dbReference type="AlphaFoldDB" id="A0A2D4I1J6"/>
<reference evidence="2" key="2">
    <citation type="submission" date="2017-11" db="EMBL/GenBank/DDBJ databases">
        <title>Coralsnake Venomics: Analyses of Venom Gland Transcriptomes and Proteomes of Six Brazilian Taxa.</title>
        <authorList>
            <person name="Aird S.D."/>
            <person name="Jorge da Silva N."/>
            <person name="Qiu L."/>
            <person name="Villar-Briones A."/>
            <person name="Aparecida-Saddi V."/>
            <person name="Campos-Telles M.P."/>
            <person name="Grau M."/>
            <person name="Mikheyev A.S."/>
        </authorList>
    </citation>
    <scope>NUCLEOTIDE SEQUENCE</scope>
    <source>
        <tissue evidence="2">Venom_gland</tissue>
    </source>
</reference>
<sequence>MGCLLLIVIPPSLRLKKSDFCSKCRSTLDYNPQHLSPITILAKVTRNWFFFSLFFLPFRGQHLTSVQQRTRNLFRLEERAGAAAGMRRRKGGEEEERGNWSSADTELKTKL</sequence>
<protein>
    <submittedName>
        <fullName evidence="2">Uncharacterized protein</fullName>
    </submittedName>
</protein>
<reference evidence="2" key="1">
    <citation type="submission" date="2017-07" db="EMBL/GenBank/DDBJ databases">
        <authorList>
            <person name="Mikheyev A."/>
            <person name="Grau M."/>
        </authorList>
    </citation>
    <scope>NUCLEOTIDE SEQUENCE</scope>
    <source>
        <tissue evidence="2">Venom_gland</tissue>
    </source>
</reference>
<proteinExistence type="predicted"/>
<feature type="region of interest" description="Disordered" evidence="1">
    <location>
        <begin position="84"/>
        <end position="111"/>
    </location>
</feature>